<evidence type="ECO:0000256" key="1">
    <source>
        <dbReference type="ARBA" id="ARBA00008668"/>
    </source>
</evidence>
<gene>
    <name evidence="2" type="ORF">F2Q70_00042019</name>
</gene>
<comment type="caution">
    <text evidence="2">The sequence shown here is derived from an EMBL/GenBank/DDBJ whole genome shotgun (WGS) entry which is preliminary data.</text>
</comment>
<dbReference type="AlphaFoldDB" id="A0A8S9K9W3"/>
<name>A0A8S9K9W3_BRACR</name>
<reference evidence="2" key="1">
    <citation type="submission" date="2019-12" db="EMBL/GenBank/DDBJ databases">
        <title>Genome sequencing and annotation of Brassica cretica.</title>
        <authorList>
            <person name="Studholme D.J."/>
            <person name="Sarris P.F."/>
        </authorList>
    </citation>
    <scope>NUCLEOTIDE SEQUENCE</scope>
    <source>
        <strain evidence="2">PFS-102/07</strain>
        <tissue evidence="2">Leaf</tissue>
    </source>
</reference>
<dbReference type="FunFam" id="3.40.50.1110:FF:000003">
    <property type="entry name" value="GDSL esterase/lipase APG"/>
    <property type="match status" value="1"/>
</dbReference>
<comment type="similarity">
    <text evidence="1">Belongs to the 'GDSL' lipolytic enzyme family.</text>
</comment>
<protein>
    <submittedName>
        <fullName evidence="2">Uncharacterized protein</fullName>
    </submittedName>
</protein>
<sequence length="418" mass="46608">MGIKDTVPPFLDPHLSDSDILTGVCFASAGSGYDNYTDLATLSLSVDKQADMFRSYMARLSRIVGDEKAAKIVSEALVIVSSGTNDFDINLYDTPSPRIKLGVEGYQDFILSGVHNFVQELYDIGCRKIMVLGLPPIGCLPVQMTFARQKQNERRCIDKQNSDSQEYNQKLKKSLTDIQSNLTGGVIFYADIYGTILDMATNPQSYGTGIKETTRGCCGTGELELSYLCNPLTRTCPDANDYLFWDDIHPTQLAYLVVSLSLVDQILHELYDIGCRKIMVLGLPPIGCLPVQMTFARQKQNERRCIDKQNSDSQEYNNKLKKSLMDIQSNLTGSVIFYADIYGTILDMATNPQSYGIKETTRGCCGTGELELSYLCNPLTRTCPDANDYLFWDDIHPTQLAYLVVSLSLVDQILHVLQ</sequence>
<proteinExistence type="inferred from homology"/>
<dbReference type="InterPro" id="IPR050592">
    <property type="entry name" value="GDSL_lipolytic_enzyme"/>
</dbReference>
<dbReference type="Gene3D" id="3.40.50.1110">
    <property type="entry name" value="SGNH hydrolase"/>
    <property type="match status" value="2"/>
</dbReference>
<dbReference type="EMBL" id="QGKY02000190">
    <property type="protein sequence ID" value="KAF2590861.1"/>
    <property type="molecule type" value="Genomic_DNA"/>
</dbReference>
<accession>A0A8S9K9W3</accession>
<evidence type="ECO:0000313" key="2">
    <source>
        <dbReference type="EMBL" id="KAF2590861.1"/>
    </source>
</evidence>
<dbReference type="PANTHER" id="PTHR45642">
    <property type="entry name" value="GDSL ESTERASE/LIPASE EXL3"/>
    <property type="match status" value="1"/>
</dbReference>
<dbReference type="GO" id="GO:0016788">
    <property type="term" value="F:hydrolase activity, acting on ester bonds"/>
    <property type="evidence" value="ECO:0007669"/>
    <property type="project" value="InterPro"/>
</dbReference>
<dbReference type="CDD" id="cd01837">
    <property type="entry name" value="SGNH_plant_lipase_like"/>
    <property type="match status" value="1"/>
</dbReference>
<dbReference type="InterPro" id="IPR001087">
    <property type="entry name" value="GDSL"/>
</dbReference>
<dbReference type="SUPFAM" id="SSF52266">
    <property type="entry name" value="SGNH hydrolase"/>
    <property type="match status" value="1"/>
</dbReference>
<organism evidence="2">
    <name type="scientific">Brassica cretica</name>
    <name type="common">Mustard</name>
    <dbReference type="NCBI Taxonomy" id="69181"/>
    <lineage>
        <taxon>Eukaryota</taxon>
        <taxon>Viridiplantae</taxon>
        <taxon>Streptophyta</taxon>
        <taxon>Embryophyta</taxon>
        <taxon>Tracheophyta</taxon>
        <taxon>Spermatophyta</taxon>
        <taxon>Magnoliopsida</taxon>
        <taxon>eudicotyledons</taxon>
        <taxon>Gunneridae</taxon>
        <taxon>Pentapetalae</taxon>
        <taxon>rosids</taxon>
        <taxon>malvids</taxon>
        <taxon>Brassicales</taxon>
        <taxon>Brassicaceae</taxon>
        <taxon>Brassiceae</taxon>
        <taxon>Brassica</taxon>
    </lineage>
</organism>
<dbReference type="PANTHER" id="PTHR45642:SF120">
    <property type="entry name" value="GDSL-LIKE LIPASE_ACYLHYDROLASE"/>
    <property type="match status" value="1"/>
</dbReference>
<dbReference type="InterPro" id="IPR036514">
    <property type="entry name" value="SGNH_hydro_sf"/>
</dbReference>
<dbReference type="InterPro" id="IPR035669">
    <property type="entry name" value="SGNH_plant_lipase-like"/>
</dbReference>
<dbReference type="Pfam" id="PF00657">
    <property type="entry name" value="Lipase_GDSL"/>
    <property type="match status" value="2"/>
</dbReference>